<keyword evidence="4" id="KW-0045">Antibiotic biosynthesis</keyword>
<feature type="compositionally biased region" description="Basic residues" evidence="5">
    <location>
        <begin position="420"/>
        <end position="431"/>
    </location>
</feature>
<protein>
    <submittedName>
        <fullName evidence="8">Activator-dependent family glycosyltransferase</fullName>
    </submittedName>
</protein>
<evidence type="ECO:0000259" key="7">
    <source>
        <dbReference type="Pfam" id="PF21036"/>
    </source>
</evidence>
<dbReference type="GO" id="GO:0008194">
    <property type="term" value="F:UDP-glycosyltransferase activity"/>
    <property type="evidence" value="ECO:0007669"/>
    <property type="project" value="InterPro"/>
</dbReference>
<dbReference type="InterPro" id="IPR048284">
    <property type="entry name" value="EryCIII-like_N"/>
</dbReference>
<dbReference type="PANTHER" id="PTHR48050:SF13">
    <property type="entry name" value="STEROL 3-BETA-GLUCOSYLTRANSFERASE UGT80A2"/>
    <property type="match status" value="1"/>
</dbReference>
<comment type="similarity">
    <text evidence="1">Belongs to the glycosyltransferase 28 family.</text>
</comment>
<dbReference type="Pfam" id="PF21036">
    <property type="entry name" value="EryCIII-like_N"/>
    <property type="match status" value="1"/>
</dbReference>
<dbReference type="PANTHER" id="PTHR48050">
    <property type="entry name" value="STEROL 3-BETA-GLUCOSYLTRANSFERASE"/>
    <property type="match status" value="1"/>
</dbReference>
<dbReference type="Proteomes" id="UP000662857">
    <property type="component" value="Chromosome"/>
</dbReference>
<dbReference type="NCBIfam" id="TIGR04516">
    <property type="entry name" value="glycosyl_450act"/>
    <property type="match status" value="1"/>
</dbReference>
<evidence type="ECO:0000256" key="5">
    <source>
        <dbReference type="SAM" id="MobiDB-lite"/>
    </source>
</evidence>
<dbReference type="GO" id="GO:0016758">
    <property type="term" value="F:hexosyltransferase activity"/>
    <property type="evidence" value="ECO:0007669"/>
    <property type="project" value="UniProtKB-ARBA"/>
</dbReference>
<feature type="domain" description="Erythromycin biosynthesis protein CIII-like C-terminal" evidence="6">
    <location>
        <begin position="275"/>
        <end position="418"/>
    </location>
</feature>
<dbReference type="CDD" id="cd03784">
    <property type="entry name" value="GT1_Gtf-like"/>
    <property type="match status" value="1"/>
</dbReference>
<evidence type="ECO:0000313" key="8">
    <source>
        <dbReference type="EMBL" id="QSB16021.1"/>
    </source>
</evidence>
<feature type="region of interest" description="Disordered" evidence="5">
    <location>
        <begin position="404"/>
        <end position="431"/>
    </location>
</feature>
<feature type="compositionally biased region" description="Polar residues" evidence="5">
    <location>
        <begin position="404"/>
        <end position="416"/>
    </location>
</feature>
<gene>
    <name evidence="8" type="ORF">JQS43_06820</name>
</gene>
<dbReference type="KEGG" id="nhy:JQS43_06820"/>
<keyword evidence="2" id="KW-0328">Glycosyltransferase</keyword>
<dbReference type="GO" id="GO:0017000">
    <property type="term" value="P:antibiotic biosynthetic process"/>
    <property type="evidence" value="ECO:0007669"/>
    <property type="project" value="UniProtKB-KW"/>
</dbReference>
<dbReference type="SUPFAM" id="SSF53756">
    <property type="entry name" value="UDP-Glycosyltransferase/glycogen phosphorylase"/>
    <property type="match status" value="1"/>
</dbReference>
<reference evidence="8" key="1">
    <citation type="submission" date="2021-02" db="EMBL/GenBank/DDBJ databases">
        <title>Natrosporangium hydrolyticum gen. nov., sp. nov, a haloalkaliphilic actinobacterium from a soda solonchak soil.</title>
        <authorList>
            <person name="Sorokin D.Y."/>
            <person name="Khijniak T.V."/>
            <person name="Zakharycheva A.P."/>
            <person name="Boueva O.V."/>
            <person name="Ariskina E.V."/>
            <person name="Hahnke R.L."/>
            <person name="Bunk B."/>
            <person name="Sproer C."/>
            <person name="Schumann P."/>
            <person name="Evtushenko L.I."/>
            <person name="Kublanov I.V."/>
        </authorList>
    </citation>
    <scope>NUCLEOTIDE SEQUENCE</scope>
    <source>
        <strain evidence="8">DSM 106523</strain>
    </source>
</reference>
<evidence type="ECO:0000256" key="4">
    <source>
        <dbReference type="ARBA" id="ARBA00023194"/>
    </source>
</evidence>
<dbReference type="InterPro" id="IPR010610">
    <property type="entry name" value="EryCIII-like_C"/>
</dbReference>
<evidence type="ECO:0000256" key="1">
    <source>
        <dbReference type="ARBA" id="ARBA00006962"/>
    </source>
</evidence>
<feature type="domain" description="Erythromycin biosynthesis protein CIII-like N-terminal" evidence="7">
    <location>
        <begin position="22"/>
        <end position="258"/>
    </location>
</feature>
<evidence type="ECO:0000259" key="6">
    <source>
        <dbReference type="Pfam" id="PF06722"/>
    </source>
</evidence>
<evidence type="ECO:0000256" key="2">
    <source>
        <dbReference type="ARBA" id="ARBA00022676"/>
    </source>
</evidence>
<dbReference type="InterPro" id="IPR030953">
    <property type="entry name" value="Glycosyl_450act"/>
</dbReference>
<dbReference type="AlphaFoldDB" id="A0A895YEL2"/>
<proteinExistence type="inferred from homology"/>
<dbReference type="InterPro" id="IPR002213">
    <property type="entry name" value="UDP_glucos_trans"/>
</dbReference>
<name>A0A895YEL2_9ACTN</name>
<keyword evidence="9" id="KW-1185">Reference proteome</keyword>
<keyword evidence="3" id="KW-0808">Transferase</keyword>
<sequence>MRVLISVLAVKTHLYNVVPLAWALQAAGHQVRVASQPDLAAAITDAGLTAVPVGDELRMGTAQGPRSQTFRAHEGIMTSPHPEQLEWQEVLGAFTVACAVEYEYFAGGQMLDDLVDVAREWRPDLVIWDALTFAGAIAARACGAAHARLLFGIDYISRMHQRYRTLLASMPAEQRDDPVHDWLAARLDRYGCATDLSGSDTVELMSGQWTIDPTPEWMQLPLGLPRLPVRIVPFNGARPIPDWVYEPPRRARVCLSLGMSGRDLFGGDVVSADDLLAALGELDIELIATLNADQLTTTDNLPPNIRIVDFIPLNELAPTCAAVIHHGGFGTLGNVLVHGIPSLTIPAPWWDEADLGQHLHHRKAGQYLHPTQLTTETLTTALNHLLHDPSYRHNAQTIQTEIRHTPSPNDLTTTLEKLTHQHRNPAPRRLP</sequence>
<dbReference type="Gene3D" id="3.40.50.2000">
    <property type="entry name" value="Glycogen Phosphorylase B"/>
    <property type="match status" value="2"/>
</dbReference>
<evidence type="ECO:0000256" key="3">
    <source>
        <dbReference type="ARBA" id="ARBA00022679"/>
    </source>
</evidence>
<accession>A0A895YEL2</accession>
<dbReference type="Pfam" id="PF06722">
    <property type="entry name" value="EryCIII-like_C"/>
    <property type="match status" value="1"/>
</dbReference>
<evidence type="ECO:0000313" key="9">
    <source>
        <dbReference type="Proteomes" id="UP000662857"/>
    </source>
</evidence>
<dbReference type="EMBL" id="CP070499">
    <property type="protein sequence ID" value="QSB16021.1"/>
    <property type="molecule type" value="Genomic_DNA"/>
</dbReference>
<organism evidence="8 9">
    <name type="scientific">Natronosporangium hydrolyticum</name>
    <dbReference type="NCBI Taxonomy" id="2811111"/>
    <lineage>
        <taxon>Bacteria</taxon>
        <taxon>Bacillati</taxon>
        <taxon>Actinomycetota</taxon>
        <taxon>Actinomycetes</taxon>
        <taxon>Micromonosporales</taxon>
        <taxon>Micromonosporaceae</taxon>
        <taxon>Natronosporangium</taxon>
    </lineage>
</organism>
<dbReference type="InterPro" id="IPR050426">
    <property type="entry name" value="Glycosyltransferase_28"/>
</dbReference>
<dbReference type="RefSeq" id="WP_239678218.1">
    <property type="nucleotide sequence ID" value="NZ_CP070499.1"/>
</dbReference>